<name>A0A026WJ83_OOCBI</name>
<keyword evidence="2" id="KW-1185">Reference proteome</keyword>
<dbReference type="AlphaFoldDB" id="A0A026WJ83"/>
<feature type="non-terminal residue" evidence="1">
    <location>
        <position position="1"/>
    </location>
</feature>
<evidence type="ECO:0000313" key="2">
    <source>
        <dbReference type="Proteomes" id="UP000053097"/>
    </source>
</evidence>
<dbReference type="Gene3D" id="3.30.420.10">
    <property type="entry name" value="Ribonuclease H-like superfamily/Ribonuclease H"/>
    <property type="match status" value="1"/>
</dbReference>
<dbReference type="PANTHER" id="PTHR47326:SF1">
    <property type="entry name" value="HTH PSQ-TYPE DOMAIN-CONTAINING PROTEIN"/>
    <property type="match status" value="1"/>
</dbReference>
<dbReference type="GO" id="GO:0003676">
    <property type="term" value="F:nucleic acid binding"/>
    <property type="evidence" value="ECO:0007669"/>
    <property type="project" value="InterPro"/>
</dbReference>
<evidence type="ECO:0000313" key="1">
    <source>
        <dbReference type="EMBL" id="EZA56080.1"/>
    </source>
</evidence>
<dbReference type="InterPro" id="IPR036397">
    <property type="entry name" value="RNaseH_sf"/>
</dbReference>
<dbReference type="STRING" id="2015173.A0A026WJ83"/>
<evidence type="ECO:0008006" key="3">
    <source>
        <dbReference type="Google" id="ProtNLM"/>
    </source>
</evidence>
<protein>
    <recommendedName>
        <fullName evidence="3">Tc1-like transposase DDE domain-containing protein</fullName>
    </recommendedName>
</protein>
<organism evidence="1 2">
    <name type="scientific">Ooceraea biroi</name>
    <name type="common">Clonal raider ant</name>
    <name type="synonym">Cerapachys biroi</name>
    <dbReference type="NCBI Taxonomy" id="2015173"/>
    <lineage>
        <taxon>Eukaryota</taxon>
        <taxon>Metazoa</taxon>
        <taxon>Ecdysozoa</taxon>
        <taxon>Arthropoda</taxon>
        <taxon>Hexapoda</taxon>
        <taxon>Insecta</taxon>
        <taxon>Pterygota</taxon>
        <taxon>Neoptera</taxon>
        <taxon>Endopterygota</taxon>
        <taxon>Hymenoptera</taxon>
        <taxon>Apocrita</taxon>
        <taxon>Aculeata</taxon>
        <taxon>Formicoidea</taxon>
        <taxon>Formicidae</taxon>
        <taxon>Dorylinae</taxon>
        <taxon>Ooceraea</taxon>
    </lineage>
</organism>
<dbReference type="Proteomes" id="UP000053097">
    <property type="component" value="Unassembled WGS sequence"/>
</dbReference>
<accession>A0A026WJ83</accession>
<sequence length="168" mass="20028">FSSYSGMMNFFNFVLFSDEATLHSTGQLNRHNCHYWSVANPHWYRRIDFQHQWRLNVSCGIVNGYLIGPYFFEGTLNSEVYLHFLRNELPILLENVDLDTRQRLWYQHDGAPPHYAHQVRAYLNHAFSNRWIGRNGPILWPPRSPDLTSPDFFNGWTRQFFKNCLITK</sequence>
<proteinExistence type="predicted"/>
<dbReference type="EMBL" id="KK107173">
    <property type="protein sequence ID" value="EZA56080.1"/>
    <property type="molecule type" value="Genomic_DNA"/>
</dbReference>
<gene>
    <name evidence="1" type="ORF">X777_03190</name>
</gene>
<dbReference type="PANTHER" id="PTHR47326">
    <property type="entry name" value="TRANSPOSABLE ELEMENT TC3 TRANSPOSASE-LIKE PROTEIN"/>
    <property type="match status" value="1"/>
</dbReference>
<dbReference type="OrthoDB" id="7692914at2759"/>
<reference evidence="1 2" key="1">
    <citation type="journal article" date="2014" name="Curr. Biol.">
        <title>The genome of the clonal raider ant Cerapachys biroi.</title>
        <authorList>
            <person name="Oxley P.R."/>
            <person name="Ji L."/>
            <person name="Fetter-Pruneda I."/>
            <person name="McKenzie S.K."/>
            <person name="Li C."/>
            <person name="Hu H."/>
            <person name="Zhang G."/>
            <person name="Kronauer D.J."/>
        </authorList>
    </citation>
    <scope>NUCLEOTIDE SEQUENCE [LARGE SCALE GENOMIC DNA]</scope>
</reference>